<evidence type="ECO:0000259" key="12">
    <source>
        <dbReference type="PROSITE" id="PS51309"/>
    </source>
</evidence>
<dbReference type="InterPro" id="IPR034364">
    <property type="entry name" value="PABP_RRM1"/>
</dbReference>
<dbReference type="AlphaFoldDB" id="A0A1Y1W140"/>
<name>A0A1Y1W140_9FUNG</name>
<dbReference type="InterPro" id="IPR002004">
    <property type="entry name" value="PABP_HYD_C"/>
</dbReference>
<gene>
    <name evidence="13" type="ORF">DL89DRAFT_248929</name>
</gene>
<dbReference type="FunFam" id="3.30.70.330:FF:000590">
    <property type="entry name" value="Polyadenylate-binding protein 5"/>
    <property type="match status" value="1"/>
</dbReference>
<organism evidence="13 14">
    <name type="scientific">Linderina pennispora</name>
    <dbReference type="NCBI Taxonomy" id="61395"/>
    <lineage>
        <taxon>Eukaryota</taxon>
        <taxon>Fungi</taxon>
        <taxon>Fungi incertae sedis</taxon>
        <taxon>Zoopagomycota</taxon>
        <taxon>Kickxellomycotina</taxon>
        <taxon>Kickxellomycetes</taxon>
        <taxon>Kickxellales</taxon>
        <taxon>Kickxellaceae</taxon>
        <taxon>Linderina</taxon>
    </lineage>
</organism>
<evidence type="ECO:0000256" key="6">
    <source>
        <dbReference type="ARBA" id="ARBA00022884"/>
    </source>
</evidence>
<feature type="coiled-coil region" evidence="9">
    <location>
        <begin position="591"/>
        <end position="622"/>
    </location>
</feature>
<protein>
    <recommendedName>
        <fullName evidence="8">Polyadenylate-binding protein</fullName>
        <shortName evidence="8">PABP</shortName>
    </recommendedName>
</protein>
<dbReference type="GO" id="GO:0005737">
    <property type="term" value="C:cytoplasm"/>
    <property type="evidence" value="ECO:0007669"/>
    <property type="project" value="UniProtKB-SubCell"/>
</dbReference>
<dbReference type="FunFam" id="3.30.70.330:FF:000003">
    <property type="entry name" value="Polyadenylate-binding protein"/>
    <property type="match status" value="1"/>
</dbReference>
<keyword evidence="9" id="KW-0175">Coiled coil</keyword>
<evidence type="ECO:0000256" key="2">
    <source>
        <dbReference type="ARBA" id="ARBA00008557"/>
    </source>
</evidence>
<dbReference type="Pfam" id="PF00658">
    <property type="entry name" value="MLLE"/>
    <property type="match status" value="1"/>
</dbReference>
<dbReference type="Proteomes" id="UP000193922">
    <property type="component" value="Unassembled WGS sequence"/>
</dbReference>
<dbReference type="EMBL" id="MCFD01000013">
    <property type="protein sequence ID" value="ORX67220.1"/>
    <property type="molecule type" value="Genomic_DNA"/>
</dbReference>
<proteinExistence type="inferred from homology"/>
<dbReference type="Gene3D" id="1.10.1900.10">
    <property type="entry name" value="c-terminal domain of poly(a) binding protein"/>
    <property type="match status" value="1"/>
</dbReference>
<feature type="domain" description="RRM" evidence="11">
    <location>
        <begin position="139"/>
        <end position="216"/>
    </location>
</feature>
<dbReference type="InterPro" id="IPR035979">
    <property type="entry name" value="RBD_domain_sf"/>
</dbReference>
<comment type="caution">
    <text evidence="13">The sequence shown here is derived from an EMBL/GenBank/DDBJ whole genome shotgun (WGS) entry which is preliminary data.</text>
</comment>
<dbReference type="Pfam" id="PF00076">
    <property type="entry name" value="RRM_1"/>
    <property type="match status" value="4"/>
</dbReference>
<dbReference type="CDD" id="cd12378">
    <property type="entry name" value="RRM1_I_PABPs"/>
    <property type="match status" value="1"/>
</dbReference>
<dbReference type="SUPFAM" id="SSF63570">
    <property type="entry name" value="PABC (PABP) domain"/>
    <property type="match status" value="1"/>
</dbReference>
<evidence type="ECO:0000259" key="11">
    <source>
        <dbReference type="PROSITE" id="PS50102"/>
    </source>
</evidence>
<keyword evidence="4" id="KW-0677">Repeat</keyword>
<dbReference type="InterPro" id="IPR000504">
    <property type="entry name" value="RRM_dom"/>
</dbReference>
<dbReference type="InterPro" id="IPR012677">
    <property type="entry name" value="Nucleotide-bd_a/b_plait_sf"/>
</dbReference>
<evidence type="ECO:0000256" key="4">
    <source>
        <dbReference type="ARBA" id="ARBA00022737"/>
    </source>
</evidence>
<evidence type="ECO:0000313" key="14">
    <source>
        <dbReference type="Proteomes" id="UP000193922"/>
    </source>
</evidence>
<keyword evidence="6 7" id="KW-0694">RNA-binding</keyword>
<reference evidence="13 14" key="1">
    <citation type="submission" date="2016-07" db="EMBL/GenBank/DDBJ databases">
        <title>Pervasive Adenine N6-methylation of Active Genes in Fungi.</title>
        <authorList>
            <consortium name="DOE Joint Genome Institute"/>
            <person name="Mondo S.J."/>
            <person name="Dannebaum R.O."/>
            <person name="Kuo R.C."/>
            <person name="Labutti K."/>
            <person name="Haridas S."/>
            <person name="Kuo A."/>
            <person name="Salamov A."/>
            <person name="Ahrendt S.R."/>
            <person name="Lipzen A."/>
            <person name="Sullivan W."/>
            <person name="Andreopoulos W.B."/>
            <person name="Clum A."/>
            <person name="Lindquist E."/>
            <person name="Daum C."/>
            <person name="Ramamoorthy G.K."/>
            <person name="Gryganskyi A."/>
            <person name="Culley D."/>
            <person name="Magnuson J.K."/>
            <person name="James T.Y."/>
            <person name="O'Malley M.A."/>
            <person name="Stajich J.E."/>
            <person name="Spatafora J.W."/>
            <person name="Visel A."/>
            <person name="Grigoriev I.V."/>
        </authorList>
    </citation>
    <scope>NUCLEOTIDE SEQUENCE [LARGE SCALE GENOMIC DNA]</scope>
    <source>
        <strain evidence="13 14">ATCC 12442</strain>
    </source>
</reference>
<dbReference type="Gene3D" id="3.30.70.330">
    <property type="match status" value="4"/>
</dbReference>
<keyword evidence="3 8" id="KW-0963">Cytoplasm</keyword>
<dbReference type="SMART" id="SM00517">
    <property type="entry name" value="PolyA"/>
    <property type="match status" value="1"/>
</dbReference>
<dbReference type="GO" id="GO:0003723">
    <property type="term" value="F:RNA binding"/>
    <property type="evidence" value="ECO:0007669"/>
    <property type="project" value="UniProtKB-UniRule"/>
</dbReference>
<feature type="domain" description="RRM" evidence="11">
    <location>
        <begin position="51"/>
        <end position="129"/>
    </location>
</feature>
<comment type="subcellular location">
    <subcellularLocation>
        <location evidence="1 8">Cytoplasm</location>
    </subcellularLocation>
</comment>
<dbReference type="FunFam" id="3.30.70.330:FF:000385">
    <property type="entry name" value="Polyadenylate-binding protein"/>
    <property type="match status" value="1"/>
</dbReference>
<keyword evidence="14" id="KW-1185">Reference proteome</keyword>
<feature type="domain" description="RRM" evidence="11">
    <location>
        <begin position="232"/>
        <end position="309"/>
    </location>
</feature>
<feature type="domain" description="RRM" evidence="11">
    <location>
        <begin position="335"/>
        <end position="412"/>
    </location>
</feature>
<feature type="coiled-coil region" evidence="9">
    <location>
        <begin position="304"/>
        <end position="331"/>
    </location>
</feature>
<feature type="compositionally biased region" description="Pro residues" evidence="10">
    <location>
        <begin position="467"/>
        <end position="487"/>
    </location>
</feature>
<dbReference type="InterPro" id="IPR006515">
    <property type="entry name" value="PABP_1234"/>
</dbReference>
<feature type="region of interest" description="Disordered" evidence="10">
    <location>
        <begin position="459"/>
        <end position="546"/>
    </location>
</feature>
<feature type="domain" description="PABC" evidence="12">
    <location>
        <begin position="547"/>
        <end position="624"/>
    </location>
</feature>
<dbReference type="InterPro" id="IPR036053">
    <property type="entry name" value="PABP-dom"/>
</dbReference>
<dbReference type="NCBIfam" id="TIGR01628">
    <property type="entry name" value="PABP-1234"/>
    <property type="match status" value="1"/>
</dbReference>
<evidence type="ECO:0000256" key="3">
    <source>
        <dbReference type="ARBA" id="ARBA00022490"/>
    </source>
</evidence>
<evidence type="ECO:0000256" key="1">
    <source>
        <dbReference type="ARBA" id="ARBA00004496"/>
    </source>
</evidence>
<dbReference type="GO" id="GO:0006417">
    <property type="term" value="P:regulation of translation"/>
    <property type="evidence" value="ECO:0007669"/>
    <property type="project" value="UniProtKB-KW"/>
</dbReference>
<dbReference type="PROSITE" id="PS50102">
    <property type="entry name" value="RRM"/>
    <property type="match status" value="4"/>
</dbReference>
<dbReference type="SUPFAM" id="SSF54928">
    <property type="entry name" value="RNA-binding domain, RBD"/>
    <property type="match status" value="2"/>
</dbReference>
<dbReference type="InterPro" id="IPR045305">
    <property type="entry name" value="RRM2_I_PABPs"/>
</dbReference>
<dbReference type="CDD" id="cd12381">
    <property type="entry name" value="RRM4_I_PABPs"/>
    <property type="match status" value="1"/>
</dbReference>
<dbReference type="FunFam" id="1.10.1900.10:FF:000004">
    <property type="entry name" value="Polyadenylate-binding protein"/>
    <property type="match status" value="1"/>
</dbReference>
<comment type="function">
    <text evidence="8">Binds the poly(A) tail of mRNA.</text>
</comment>
<comment type="similarity">
    <text evidence="2 8">Belongs to the polyadenylate-binding protein type-1 family.</text>
</comment>
<dbReference type="SMART" id="SM00361">
    <property type="entry name" value="RRM_1"/>
    <property type="match status" value="4"/>
</dbReference>
<evidence type="ECO:0000313" key="13">
    <source>
        <dbReference type="EMBL" id="ORX67220.1"/>
    </source>
</evidence>
<accession>A0A1Y1W140</accession>
<feature type="region of interest" description="Disordered" evidence="10">
    <location>
        <begin position="1"/>
        <end position="26"/>
    </location>
</feature>
<dbReference type="FunFam" id="3.30.70.330:FF:000091">
    <property type="entry name" value="Polyadenylate-binding protein"/>
    <property type="match status" value="1"/>
</dbReference>
<dbReference type="CDD" id="cd12380">
    <property type="entry name" value="RRM3_I_PABPs"/>
    <property type="match status" value="1"/>
</dbReference>
<dbReference type="SMART" id="SM00360">
    <property type="entry name" value="RRM"/>
    <property type="match status" value="4"/>
</dbReference>
<dbReference type="RefSeq" id="XP_040741142.1">
    <property type="nucleotide sequence ID" value="XM_040885153.1"/>
</dbReference>
<evidence type="ECO:0000256" key="7">
    <source>
        <dbReference type="PROSITE-ProRule" id="PRU00176"/>
    </source>
</evidence>
<evidence type="ECO:0000256" key="10">
    <source>
        <dbReference type="SAM" id="MobiDB-lite"/>
    </source>
</evidence>
<feature type="compositionally biased region" description="Gly residues" evidence="10">
    <location>
        <begin position="504"/>
        <end position="516"/>
    </location>
</feature>
<evidence type="ECO:0000256" key="8">
    <source>
        <dbReference type="RuleBase" id="RU362004"/>
    </source>
</evidence>
<dbReference type="OrthoDB" id="19742at2759"/>
<keyword evidence="5" id="KW-0810">Translation regulation</keyword>
<dbReference type="STRING" id="61395.A0A1Y1W140"/>
<feature type="compositionally biased region" description="Low complexity" evidence="10">
    <location>
        <begin position="524"/>
        <end position="546"/>
    </location>
</feature>
<evidence type="ECO:0000256" key="5">
    <source>
        <dbReference type="ARBA" id="ARBA00022845"/>
    </source>
</evidence>
<evidence type="ECO:0000256" key="9">
    <source>
        <dbReference type="SAM" id="Coils"/>
    </source>
</evidence>
<dbReference type="PROSITE" id="PS51309">
    <property type="entry name" value="PABC"/>
    <property type="match status" value="1"/>
</dbReference>
<dbReference type="GeneID" id="63801801"/>
<dbReference type="PANTHER" id="PTHR24012">
    <property type="entry name" value="RNA BINDING PROTEIN"/>
    <property type="match status" value="1"/>
</dbReference>
<sequence length="628" mass="68364">MSESAAVPATAAPVETPAQAPEQAAAPAVAPEAAAAAPAAAAPGGVAFPNASLYVGELDASVTEAMLYELFNMIGPVASIRVCRDAVTRRSLGYAYVNFHNRADGERALETLNYTEIKGRPCRIMWSQRDPSLRKSGSGNIFIKNLDPSIDNKALHDTFAAFGNILSCKVALDESGNSRGYGFVHYETREAADAAIENVDGMLLNDSKVFVGHHVSRRERQSRLDEIRSQFTNVYVKNLDAEVDDKALEELFSKFGEITSAVVQRDEEGASRGFGFVNFENHEDARKAVEELHETEYQGEKLFVSRAQKKAERAEELRHQYEQTKADKINRYQSANLYVKNFDDDVDDDKLRHEFAPYGVITSAKVMRDDKGVSRGFGFVCFSASEEATKAITEMNGRMLGAKPLYVALAQRREQRRQQMAASHSQWRGAAPVGAPVYGAPMYYPPGYAAPRGGFPAAPRPVRWQPGQPPVPGQYPMPGQYPVPQYPVPAGARPPRPRNPRQPGRGGYAARGGRGGYRSNPRTAQQAPAQPQEAPAADAPAPAAEQPSVLTAAALAAAPEEEQKQMLGEALYPLIAAHDEEQAGKITGMLLEMDNSELLHLLENADALEAKVNEALEVLKETPAEDAE</sequence>
<dbReference type="InterPro" id="IPR003954">
    <property type="entry name" value="RRM_euk-type"/>
</dbReference>
<dbReference type="CDD" id="cd12379">
    <property type="entry name" value="RRM2_I_PABPs"/>
    <property type="match status" value="1"/>
</dbReference>